<organism evidence="1 2">
    <name type="scientific">Penicilliopsis zonata CBS 506.65</name>
    <dbReference type="NCBI Taxonomy" id="1073090"/>
    <lineage>
        <taxon>Eukaryota</taxon>
        <taxon>Fungi</taxon>
        <taxon>Dikarya</taxon>
        <taxon>Ascomycota</taxon>
        <taxon>Pezizomycotina</taxon>
        <taxon>Eurotiomycetes</taxon>
        <taxon>Eurotiomycetidae</taxon>
        <taxon>Eurotiales</taxon>
        <taxon>Aspergillaceae</taxon>
        <taxon>Penicilliopsis</taxon>
    </lineage>
</organism>
<proteinExistence type="predicted"/>
<dbReference type="Proteomes" id="UP000184188">
    <property type="component" value="Unassembled WGS sequence"/>
</dbReference>
<evidence type="ECO:0000313" key="1">
    <source>
        <dbReference type="EMBL" id="OJJ47670.1"/>
    </source>
</evidence>
<reference evidence="2" key="1">
    <citation type="journal article" date="2017" name="Genome Biol.">
        <title>Comparative genomics reveals high biological diversity and specific adaptations in the industrially and medically important fungal genus Aspergillus.</title>
        <authorList>
            <person name="de Vries R.P."/>
            <person name="Riley R."/>
            <person name="Wiebenga A."/>
            <person name="Aguilar-Osorio G."/>
            <person name="Amillis S."/>
            <person name="Uchima C.A."/>
            <person name="Anderluh G."/>
            <person name="Asadollahi M."/>
            <person name="Askin M."/>
            <person name="Barry K."/>
            <person name="Battaglia E."/>
            <person name="Bayram O."/>
            <person name="Benocci T."/>
            <person name="Braus-Stromeyer S.A."/>
            <person name="Caldana C."/>
            <person name="Canovas D."/>
            <person name="Cerqueira G.C."/>
            <person name="Chen F."/>
            <person name="Chen W."/>
            <person name="Choi C."/>
            <person name="Clum A."/>
            <person name="Dos Santos R.A."/>
            <person name="Damasio A.R."/>
            <person name="Diallinas G."/>
            <person name="Emri T."/>
            <person name="Fekete E."/>
            <person name="Flipphi M."/>
            <person name="Freyberg S."/>
            <person name="Gallo A."/>
            <person name="Gournas C."/>
            <person name="Habgood R."/>
            <person name="Hainaut M."/>
            <person name="Harispe M.L."/>
            <person name="Henrissat B."/>
            <person name="Hilden K.S."/>
            <person name="Hope R."/>
            <person name="Hossain A."/>
            <person name="Karabika E."/>
            <person name="Karaffa L."/>
            <person name="Karanyi Z."/>
            <person name="Krasevec N."/>
            <person name="Kuo A."/>
            <person name="Kusch H."/>
            <person name="LaButti K."/>
            <person name="Lagendijk E.L."/>
            <person name="Lapidus A."/>
            <person name="Levasseur A."/>
            <person name="Lindquist E."/>
            <person name="Lipzen A."/>
            <person name="Logrieco A.F."/>
            <person name="MacCabe A."/>
            <person name="Maekelae M.R."/>
            <person name="Malavazi I."/>
            <person name="Melin P."/>
            <person name="Meyer V."/>
            <person name="Mielnichuk N."/>
            <person name="Miskei M."/>
            <person name="Molnar A.P."/>
            <person name="Mule G."/>
            <person name="Ngan C.Y."/>
            <person name="Orejas M."/>
            <person name="Orosz E."/>
            <person name="Ouedraogo J.P."/>
            <person name="Overkamp K.M."/>
            <person name="Park H.-S."/>
            <person name="Perrone G."/>
            <person name="Piumi F."/>
            <person name="Punt P.J."/>
            <person name="Ram A.F."/>
            <person name="Ramon A."/>
            <person name="Rauscher S."/>
            <person name="Record E."/>
            <person name="Riano-Pachon D.M."/>
            <person name="Robert V."/>
            <person name="Roehrig J."/>
            <person name="Ruller R."/>
            <person name="Salamov A."/>
            <person name="Salih N.S."/>
            <person name="Samson R.A."/>
            <person name="Sandor E."/>
            <person name="Sanguinetti M."/>
            <person name="Schuetze T."/>
            <person name="Sepcic K."/>
            <person name="Shelest E."/>
            <person name="Sherlock G."/>
            <person name="Sophianopoulou V."/>
            <person name="Squina F.M."/>
            <person name="Sun H."/>
            <person name="Susca A."/>
            <person name="Todd R.B."/>
            <person name="Tsang A."/>
            <person name="Unkles S.E."/>
            <person name="van de Wiele N."/>
            <person name="van Rossen-Uffink D."/>
            <person name="Oliveira J.V."/>
            <person name="Vesth T.C."/>
            <person name="Visser J."/>
            <person name="Yu J.-H."/>
            <person name="Zhou M."/>
            <person name="Andersen M.R."/>
            <person name="Archer D.B."/>
            <person name="Baker S.E."/>
            <person name="Benoit I."/>
            <person name="Brakhage A.A."/>
            <person name="Braus G.H."/>
            <person name="Fischer R."/>
            <person name="Frisvad J.C."/>
            <person name="Goldman G.H."/>
            <person name="Houbraken J."/>
            <person name="Oakley B."/>
            <person name="Pocsi I."/>
            <person name="Scazzocchio C."/>
            <person name="Seiboth B."/>
            <person name="vanKuyk P.A."/>
            <person name="Wortman J."/>
            <person name="Dyer P.S."/>
            <person name="Grigoriev I.V."/>
        </authorList>
    </citation>
    <scope>NUCLEOTIDE SEQUENCE [LARGE SCALE GENOMIC DNA]</scope>
    <source>
        <strain evidence="2">CBS 506.65</strain>
    </source>
</reference>
<sequence>MTVLTIKNIQRIPRSAQISAKRTFQWPWKTKHIKAVHNSSRKHPMQRRNTTITNRFIPYNKNNKIILYN</sequence>
<accession>A0A1L9SKD2</accession>
<protein>
    <submittedName>
        <fullName evidence="1">Uncharacterized protein</fullName>
    </submittedName>
</protein>
<keyword evidence="2" id="KW-1185">Reference proteome</keyword>
<gene>
    <name evidence="1" type="ORF">ASPZODRAFT_131221</name>
</gene>
<dbReference type="VEuPathDB" id="FungiDB:ASPZODRAFT_131221"/>
<dbReference type="AlphaFoldDB" id="A0A1L9SKD2"/>
<dbReference type="EMBL" id="KV878340">
    <property type="protein sequence ID" value="OJJ47670.1"/>
    <property type="molecule type" value="Genomic_DNA"/>
</dbReference>
<dbReference type="GeneID" id="34609167"/>
<name>A0A1L9SKD2_9EURO</name>
<evidence type="ECO:0000313" key="2">
    <source>
        <dbReference type="Proteomes" id="UP000184188"/>
    </source>
</evidence>
<dbReference type="RefSeq" id="XP_022582180.1">
    <property type="nucleotide sequence ID" value="XM_022722702.1"/>
</dbReference>